<dbReference type="EMBL" id="AMZH03002717">
    <property type="protein sequence ID" value="RRT74642.1"/>
    <property type="molecule type" value="Genomic_DNA"/>
</dbReference>
<dbReference type="InterPro" id="IPR044770">
    <property type="entry name" value="MFS_spinster-like"/>
</dbReference>
<feature type="transmembrane region" description="Helical" evidence="7">
    <location>
        <begin position="234"/>
        <end position="256"/>
    </location>
</feature>
<keyword evidence="4 7" id="KW-1133">Transmembrane helix</keyword>
<dbReference type="InterPro" id="IPR036259">
    <property type="entry name" value="MFS_trans_sf"/>
</dbReference>
<comment type="subcellular location">
    <subcellularLocation>
        <location evidence="1">Membrane</location>
        <topology evidence="1">Multi-pass membrane protein</topology>
    </subcellularLocation>
</comment>
<evidence type="ECO:0000256" key="7">
    <source>
        <dbReference type="SAM" id="Phobius"/>
    </source>
</evidence>
<evidence type="ECO:0000256" key="1">
    <source>
        <dbReference type="ARBA" id="ARBA00004141"/>
    </source>
</evidence>
<dbReference type="Gene3D" id="1.20.1250.20">
    <property type="entry name" value="MFS general substrate transporter like domains"/>
    <property type="match status" value="2"/>
</dbReference>
<feature type="transmembrane region" description="Helical" evidence="7">
    <location>
        <begin position="201"/>
        <end position="222"/>
    </location>
</feature>
<evidence type="ECO:0000256" key="4">
    <source>
        <dbReference type="ARBA" id="ARBA00022989"/>
    </source>
</evidence>
<dbReference type="AlphaFoldDB" id="A0A427AEL0"/>
<gene>
    <name evidence="9" type="ORF">B296_00024069</name>
</gene>
<name>A0A427AEL0_ENSVE</name>
<dbReference type="InterPro" id="IPR011701">
    <property type="entry name" value="MFS"/>
</dbReference>
<feature type="domain" description="Major facilitator superfamily (MFS) profile" evidence="8">
    <location>
        <begin position="1"/>
        <end position="399"/>
    </location>
</feature>
<evidence type="ECO:0000256" key="5">
    <source>
        <dbReference type="ARBA" id="ARBA00023136"/>
    </source>
</evidence>
<sequence length="399" mass="42877">MASIMERADENLLPAVYKEVSEAFNAGPIELGYLTFIRNFVQSVSSPMAGVLALHHDRPVVLAMGTACWALSTAAVGVSQHFNQVAFWRAINGFGLAIVIPALQSFIADSYMDGLRGTGFGLLNLVGSVGGIGGGVLATIMAGHEYWGIPGWRCAFIMMASLSLLIGVLVFLFVVDPRRDPLVAVGADHDTERANLVMRTALNSLFAIGCATGSFIGGMIADRLSKYFPDSGRVMCAQFSAFMGIPFSWILLAGIQPSVNNWTAFAATLLLMGLSISWCASCANNPMFAEVVPPKHRTMIYAFDRAFEGSFSSFAAPAVGILTEKFYGYDSKSLKSVGGSAQGALALSRGLFTMTIIPFGLCCLFYSPLYIVFRRDRESAKLVSSKEQQLSLKIDSVGR</sequence>
<feature type="transmembrane region" description="Helical" evidence="7">
    <location>
        <begin position="60"/>
        <end position="78"/>
    </location>
</feature>
<comment type="similarity">
    <text evidence="6">Belongs to the major facilitator superfamily. Spinster (TC 2.A.1.49) family.</text>
</comment>
<dbReference type="PANTHER" id="PTHR23505">
    <property type="entry name" value="SPINSTER"/>
    <property type="match status" value="1"/>
</dbReference>
<evidence type="ECO:0000313" key="9">
    <source>
        <dbReference type="EMBL" id="RRT74642.1"/>
    </source>
</evidence>
<feature type="transmembrane region" description="Helical" evidence="7">
    <location>
        <begin position="120"/>
        <end position="142"/>
    </location>
</feature>
<feature type="transmembrane region" description="Helical" evidence="7">
    <location>
        <begin position="351"/>
        <end position="373"/>
    </location>
</feature>
<dbReference type="Pfam" id="PF07690">
    <property type="entry name" value="MFS_1"/>
    <property type="match status" value="1"/>
</dbReference>
<accession>A0A427AEL0</accession>
<feature type="transmembrane region" description="Helical" evidence="7">
    <location>
        <begin position="90"/>
        <end position="108"/>
    </location>
</feature>
<keyword evidence="2" id="KW-0813">Transport</keyword>
<dbReference type="PROSITE" id="PS50850">
    <property type="entry name" value="MFS"/>
    <property type="match status" value="1"/>
</dbReference>
<feature type="transmembrane region" description="Helical" evidence="7">
    <location>
        <begin position="262"/>
        <end position="281"/>
    </location>
</feature>
<comment type="caution">
    <text evidence="9">The sequence shown here is derived from an EMBL/GenBank/DDBJ whole genome shotgun (WGS) entry which is preliminary data.</text>
</comment>
<evidence type="ECO:0000256" key="3">
    <source>
        <dbReference type="ARBA" id="ARBA00022692"/>
    </source>
</evidence>
<organism evidence="9 10">
    <name type="scientific">Ensete ventricosum</name>
    <name type="common">Abyssinian banana</name>
    <name type="synonym">Musa ensete</name>
    <dbReference type="NCBI Taxonomy" id="4639"/>
    <lineage>
        <taxon>Eukaryota</taxon>
        <taxon>Viridiplantae</taxon>
        <taxon>Streptophyta</taxon>
        <taxon>Embryophyta</taxon>
        <taxon>Tracheophyta</taxon>
        <taxon>Spermatophyta</taxon>
        <taxon>Magnoliopsida</taxon>
        <taxon>Liliopsida</taxon>
        <taxon>Zingiberales</taxon>
        <taxon>Musaceae</taxon>
        <taxon>Ensete</taxon>
    </lineage>
</organism>
<dbReference type="PANTHER" id="PTHR23505:SF78">
    <property type="entry name" value="MAJOR FACILITATOR SUPERFAMILY PROTEIN"/>
    <property type="match status" value="1"/>
</dbReference>
<dbReference type="Proteomes" id="UP000287651">
    <property type="component" value="Unassembled WGS sequence"/>
</dbReference>
<dbReference type="InterPro" id="IPR020846">
    <property type="entry name" value="MFS_dom"/>
</dbReference>
<evidence type="ECO:0000313" key="10">
    <source>
        <dbReference type="Proteomes" id="UP000287651"/>
    </source>
</evidence>
<dbReference type="GO" id="GO:0022857">
    <property type="term" value="F:transmembrane transporter activity"/>
    <property type="evidence" value="ECO:0007669"/>
    <property type="project" value="InterPro"/>
</dbReference>
<evidence type="ECO:0000259" key="8">
    <source>
        <dbReference type="PROSITE" id="PS50850"/>
    </source>
</evidence>
<dbReference type="GO" id="GO:0016020">
    <property type="term" value="C:membrane"/>
    <property type="evidence" value="ECO:0007669"/>
    <property type="project" value="UniProtKB-SubCell"/>
</dbReference>
<keyword evidence="5 7" id="KW-0472">Membrane</keyword>
<feature type="transmembrane region" description="Helical" evidence="7">
    <location>
        <begin position="154"/>
        <end position="175"/>
    </location>
</feature>
<protein>
    <recommendedName>
        <fullName evidence="8">Major facilitator superfamily (MFS) profile domain-containing protein</fullName>
    </recommendedName>
</protein>
<evidence type="ECO:0000256" key="6">
    <source>
        <dbReference type="ARBA" id="ARBA00024338"/>
    </source>
</evidence>
<keyword evidence="3 7" id="KW-0812">Transmembrane</keyword>
<dbReference type="SUPFAM" id="SSF103473">
    <property type="entry name" value="MFS general substrate transporter"/>
    <property type="match status" value="1"/>
</dbReference>
<proteinExistence type="inferred from homology"/>
<reference evidence="9 10" key="1">
    <citation type="journal article" date="2014" name="Agronomy (Basel)">
        <title>A Draft Genome Sequence for Ensete ventricosum, the Drought-Tolerant Tree Against Hunger.</title>
        <authorList>
            <person name="Harrison J."/>
            <person name="Moore K.A."/>
            <person name="Paszkiewicz K."/>
            <person name="Jones T."/>
            <person name="Grant M."/>
            <person name="Ambacheew D."/>
            <person name="Muzemil S."/>
            <person name="Studholme D.J."/>
        </authorList>
    </citation>
    <scope>NUCLEOTIDE SEQUENCE [LARGE SCALE GENOMIC DNA]</scope>
</reference>
<evidence type="ECO:0000256" key="2">
    <source>
        <dbReference type="ARBA" id="ARBA00022448"/>
    </source>
</evidence>